<accession>A0ABR4L789</accession>
<feature type="compositionally biased region" description="Acidic residues" evidence="1">
    <location>
        <begin position="817"/>
        <end position="832"/>
    </location>
</feature>
<proteinExistence type="predicted"/>
<protein>
    <submittedName>
        <fullName evidence="2">Uncharacterized protein</fullName>
    </submittedName>
</protein>
<name>A0ABR4L789_9EURO</name>
<organism evidence="2 3">
    <name type="scientific">Aspergillus pseudodeflectus</name>
    <dbReference type="NCBI Taxonomy" id="176178"/>
    <lineage>
        <taxon>Eukaryota</taxon>
        <taxon>Fungi</taxon>
        <taxon>Dikarya</taxon>
        <taxon>Ascomycota</taxon>
        <taxon>Pezizomycotina</taxon>
        <taxon>Eurotiomycetes</taxon>
        <taxon>Eurotiomycetidae</taxon>
        <taxon>Eurotiales</taxon>
        <taxon>Aspergillaceae</taxon>
        <taxon>Aspergillus</taxon>
        <taxon>Aspergillus subgen. Nidulantes</taxon>
    </lineage>
</organism>
<reference evidence="2 3" key="1">
    <citation type="submission" date="2024-07" db="EMBL/GenBank/DDBJ databases">
        <title>Section-level genome sequencing and comparative genomics of Aspergillus sections Usti and Cavernicolus.</title>
        <authorList>
            <consortium name="Lawrence Berkeley National Laboratory"/>
            <person name="Nybo J.L."/>
            <person name="Vesth T.C."/>
            <person name="Theobald S."/>
            <person name="Frisvad J.C."/>
            <person name="Larsen T.O."/>
            <person name="Kjaerboelling I."/>
            <person name="Rothschild-Mancinelli K."/>
            <person name="Lyhne E.K."/>
            <person name="Kogle M.E."/>
            <person name="Barry K."/>
            <person name="Clum A."/>
            <person name="Na H."/>
            <person name="Ledsgaard L."/>
            <person name="Lin J."/>
            <person name="Lipzen A."/>
            <person name="Kuo A."/>
            <person name="Riley R."/>
            <person name="Mondo S."/>
            <person name="LaButti K."/>
            <person name="Haridas S."/>
            <person name="Pangalinan J."/>
            <person name="Salamov A.A."/>
            <person name="Simmons B.A."/>
            <person name="Magnuson J.K."/>
            <person name="Chen J."/>
            <person name="Drula E."/>
            <person name="Henrissat B."/>
            <person name="Wiebenga A."/>
            <person name="Lubbers R.J."/>
            <person name="Gomes A.C."/>
            <person name="Macurrencykelacurrency M.R."/>
            <person name="Stajich J."/>
            <person name="Grigoriev I.V."/>
            <person name="Mortensen U.H."/>
            <person name="De vries R.P."/>
            <person name="Baker S.E."/>
            <person name="Andersen M.R."/>
        </authorList>
    </citation>
    <scope>NUCLEOTIDE SEQUENCE [LARGE SCALE GENOMIC DNA]</scope>
    <source>
        <strain evidence="2 3">CBS 756.74</strain>
    </source>
</reference>
<sequence length="865" mass="97335">MGAVMLGNCYDTKSLVGCVPLSAYLSHTIANVDPVKARTPSMPAFRLTRLDFGDNISRRSSPPRSILLDSQASRFRSMTDPFSISAGVVGVVSLGLTIGQGFLRYYGPLRDYDDEIRGFTTKVTGLLNTLHVLEGLLSPENELQLPSDQYRLLTWGTVARADLVQSALMGQQLRQVQDLISLVQRPEHASKLIHSASHTMPPPSLLRDVCDHQQLMNSWLRRKRRVPASQIEQIAQYCICRRKPRFLSPMRGYYTPRSFSGVSFSTYSLHENSCPLHVDGQRAIGVAGSYTFCNRFLGFSLQLMMSFTRGAGCFAISPVIRMQAVVGRDSPAFRLLADAGKWYPGDTGLVGQIDAVKTKLFQMFHDKRAAPTDRLEDGTTILHAVCRSLCWYVLRDEPNSHGDLKAFVRALIDAGVPTNEPTVGGRTPPDTLIRCFYDHRLQSQSPQFGEWLGVLEILLNSGGHINSPVADQYTEDWTYLSSQAARYLLTTNSHADALLDTKASEVYDALEEHNIKAQEPSYGPDSVYSYAEDDITIFERLYAAGFTDVNQCNGDSMASLLELWHGFDSRDPFSLMKSGEWLVSRGASLYQLSEQGYPSIFSLANAFGGALSTWYDPPRPYFWEAPTWWQLQQKADVNLKSHLTKQHPDVIRFLCLIITEDRRDSCLCACSYNGCSSFQQLLRGFCRVGECDGLDPYMTALAAILDGLQDAAPELFSEAQRRDIALQTLRFFTFDALQMTHTCHENEDFLLSWGSEVKRMDDDEVHEIHEEEAGLISQLDEIMDESSRKYDELGLGLHDFIEKCWIPRMNKVRYSDEESEDDSEENPGEPDPEYQQRLREVGVILESRTNSGSVYNDSTYMIFFG</sequence>
<keyword evidence="3" id="KW-1185">Reference proteome</keyword>
<comment type="caution">
    <text evidence="2">The sequence shown here is derived from an EMBL/GenBank/DDBJ whole genome shotgun (WGS) entry which is preliminary data.</text>
</comment>
<dbReference type="GeneID" id="98159411"/>
<dbReference type="Proteomes" id="UP001610444">
    <property type="component" value="Unassembled WGS sequence"/>
</dbReference>
<evidence type="ECO:0000313" key="2">
    <source>
        <dbReference type="EMBL" id="KAL2859333.1"/>
    </source>
</evidence>
<dbReference type="RefSeq" id="XP_070904267.1">
    <property type="nucleotide sequence ID" value="XM_071044247.1"/>
</dbReference>
<gene>
    <name evidence="2" type="ORF">BJX68DRAFT_261771</name>
</gene>
<feature type="region of interest" description="Disordered" evidence="1">
    <location>
        <begin position="815"/>
        <end position="838"/>
    </location>
</feature>
<evidence type="ECO:0000256" key="1">
    <source>
        <dbReference type="SAM" id="MobiDB-lite"/>
    </source>
</evidence>
<dbReference type="EMBL" id="JBFXLR010000003">
    <property type="protein sequence ID" value="KAL2859333.1"/>
    <property type="molecule type" value="Genomic_DNA"/>
</dbReference>
<evidence type="ECO:0000313" key="3">
    <source>
        <dbReference type="Proteomes" id="UP001610444"/>
    </source>
</evidence>